<reference evidence="14 15" key="1">
    <citation type="submission" date="2018-01" db="EMBL/GenBank/DDBJ databases">
        <title>Draft genome of the type strain Pseudomonas oceani DSM 100277 isolated from the deep water in Okinawa trough, northwestern Pacific Ocean.</title>
        <authorList>
            <person name="Gomila M."/>
            <person name="Mulet M."/>
            <person name="Garcia-Valdes E."/>
            <person name="Lalucat J."/>
        </authorList>
    </citation>
    <scope>NUCLEOTIDE SEQUENCE [LARGE SCALE GENOMIC DNA]</scope>
    <source>
        <strain evidence="14 15">DSM 100277</strain>
    </source>
</reference>
<dbReference type="PROSITE" id="PS50885">
    <property type="entry name" value="HAMP"/>
    <property type="match status" value="1"/>
</dbReference>
<evidence type="ECO:0000256" key="10">
    <source>
        <dbReference type="SAM" id="Coils"/>
    </source>
</evidence>
<dbReference type="SUPFAM" id="SSF55874">
    <property type="entry name" value="ATPase domain of HSP90 chaperone/DNA topoisomerase II/histidine kinase"/>
    <property type="match status" value="1"/>
</dbReference>
<comment type="catalytic activity">
    <reaction evidence="1">
        <text>ATP + protein L-histidine = ADP + protein N-phospho-L-histidine.</text>
        <dbReference type="EC" id="2.7.13.3"/>
    </reaction>
</comment>
<dbReference type="EC" id="2.7.13.3" evidence="3"/>
<gene>
    <name evidence="14" type="ORF">C1949_17540</name>
</gene>
<dbReference type="EMBL" id="PPSK01000025">
    <property type="protein sequence ID" value="POB01057.1"/>
    <property type="molecule type" value="Genomic_DNA"/>
</dbReference>
<keyword evidence="7 14" id="KW-0418">Kinase</keyword>
<feature type="transmembrane region" description="Helical" evidence="11">
    <location>
        <begin position="163"/>
        <end position="186"/>
    </location>
</feature>
<evidence type="ECO:0000256" key="9">
    <source>
        <dbReference type="ARBA" id="ARBA00023012"/>
    </source>
</evidence>
<keyword evidence="11" id="KW-0472">Membrane</keyword>
<sequence length="448" mass="50092">MSFLPTTRRTRSIRTTLLLWLLPFATLFMLLAWYLHGALLDRMSRDFVRERLQQEVAMIEQQLGSPAGLEALDGNYFGALSHHLFVLRIGEHARLSHPQWSDLLLPWLDLPDQGLIELHGVPEGEPAAHRYMAWRTETQINGQPVTIVAAEDYSQLQASAHELHLWTAAVAIGLLTVLFALILLAVQLSMRPVRQLQQDLKALKQGHLQRLGDAVPQEFSGLIGQLNQLLDTLQHRLQKVREANANLSHRIKTPIAAINQLISSDQPITPEARSQISQRLDDISRQLDGSLHASQSGGPLAGSSCQPLEQARELLWMLGRLHSHIEFELDSSLAESARWPIEQQDFSELLGNLADNAGKWARSRVRVRLSEKGDQRILEVDDDGPGVAPAERSQLGTRGWRLDQQMPGHGLGLAIVHDLAARYQARVQFKASELGGLSVRLQLQIRQG</sequence>
<name>A0A2P4ER09_9GAMM</name>
<proteinExistence type="predicted"/>
<dbReference type="Gene3D" id="3.30.565.10">
    <property type="entry name" value="Histidine kinase-like ATPase, C-terminal domain"/>
    <property type="match status" value="1"/>
</dbReference>
<evidence type="ECO:0000256" key="7">
    <source>
        <dbReference type="ARBA" id="ARBA00022777"/>
    </source>
</evidence>
<dbReference type="PANTHER" id="PTHR45436:SF5">
    <property type="entry name" value="SENSOR HISTIDINE KINASE TRCS"/>
    <property type="match status" value="1"/>
</dbReference>
<dbReference type="GO" id="GO:0005886">
    <property type="term" value="C:plasma membrane"/>
    <property type="evidence" value="ECO:0007669"/>
    <property type="project" value="TreeGrafter"/>
</dbReference>
<dbReference type="OrthoDB" id="9809567at2"/>
<dbReference type="Gene3D" id="1.10.287.130">
    <property type="match status" value="1"/>
</dbReference>
<dbReference type="InterPro" id="IPR050428">
    <property type="entry name" value="TCS_sensor_his_kinase"/>
</dbReference>
<comment type="caution">
    <text evidence="14">The sequence shown here is derived from an EMBL/GenBank/DDBJ whole genome shotgun (WGS) entry which is preliminary data.</text>
</comment>
<dbReference type="InterPro" id="IPR003594">
    <property type="entry name" value="HATPase_dom"/>
</dbReference>
<dbReference type="InterPro" id="IPR036890">
    <property type="entry name" value="HATPase_C_sf"/>
</dbReference>
<evidence type="ECO:0000256" key="5">
    <source>
        <dbReference type="ARBA" id="ARBA00022679"/>
    </source>
</evidence>
<evidence type="ECO:0000256" key="1">
    <source>
        <dbReference type="ARBA" id="ARBA00000085"/>
    </source>
</evidence>
<keyword evidence="15" id="KW-1185">Reference proteome</keyword>
<dbReference type="SMART" id="SM00387">
    <property type="entry name" value="HATPase_c"/>
    <property type="match status" value="1"/>
</dbReference>
<keyword evidence="8 11" id="KW-1133">Transmembrane helix</keyword>
<keyword evidence="9" id="KW-0902">Two-component regulatory system</keyword>
<feature type="coiled-coil region" evidence="10">
    <location>
        <begin position="223"/>
        <end position="250"/>
    </location>
</feature>
<accession>A0A2P4ER09</accession>
<evidence type="ECO:0000259" key="12">
    <source>
        <dbReference type="PROSITE" id="PS50109"/>
    </source>
</evidence>
<evidence type="ECO:0000313" key="15">
    <source>
        <dbReference type="Proteomes" id="UP000243451"/>
    </source>
</evidence>
<evidence type="ECO:0000313" key="14">
    <source>
        <dbReference type="EMBL" id="POB01057.1"/>
    </source>
</evidence>
<dbReference type="GO" id="GO:0000155">
    <property type="term" value="F:phosphorelay sensor kinase activity"/>
    <property type="evidence" value="ECO:0007669"/>
    <property type="project" value="InterPro"/>
</dbReference>
<protein>
    <recommendedName>
        <fullName evidence="3">histidine kinase</fullName>
        <ecNumber evidence="3">2.7.13.3</ecNumber>
    </recommendedName>
</protein>
<dbReference type="InterPro" id="IPR003660">
    <property type="entry name" value="HAMP_dom"/>
</dbReference>
<dbReference type="Pfam" id="PF02518">
    <property type="entry name" value="HATPase_c"/>
    <property type="match status" value="1"/>
</dbReference>
<evidence type="ECO:0000256" key="11">
    <source>
        <dbReference type="SAM" id="Phobius"/>
    </source>
</evidence>
<evidence type="ECO:0000259" key="13">
    <source>
        <dbReference type="PROSITE" id="PS50885"/>
    </source>
</evidence>
<evidence type="ECO:0000256" key="3">
    <source>
        <dbReference type="ARBA" id="ARBA00012438"/>
    </source>
</evidence>
<dbReference type="RefSeq" id="WP_104739719.1">
    <property type="nucleotide sequence ID" value="NZ_BMHR01000022.1"/>
</dbReference>
<dbReference type="PANTHER" id="PTHR45436">
    <property type="entry name" value="SENSOR HISTIDINE KINASE YKOH"/>
    <property type="match status" value="1"/>
</dbReference>
<dbReference type="InterPro" id="IPR005467">
    <property type="entry name" value="His_kinase_dom"/>
</dbReference>
<dbReference type="SUPFAM" id="SSF47384">
    <property type="entry name" value="Homodimeric domain of signal transducing histidine kinase"/>
    <property type="match status" value="1"/>
</dbReference>
<keyword evidence="4" id="KW-0597">Phosphoprotein</keyword>
<keyword evidence="5" id="KW-0808">Transferase</keyword>
<keyword evidence="6 11" id="KW-0812">Transmembrane</keyword>
<dbReference type="PROSITE" id="PS50109">
    <property type="entry name" value="HIS_KIN"/>
    <property type="match status" value="1"/>
</dbReference>
<organism evidence="14 15">
    <name type="scientific">Halopseudomonas oceani</name>
    <dbReference type="NCBI Taxonomy" id="1708783"/>
    <lineage>
        <taxon>Bacteria</taxon>
        <taxon>Pseudomonadati</taxon>
        <taxon>Pseudomonadota</taxon>
        <taxon>Gammaproteobacteria</taxon>
        <taxon>Pseudomonadales</taxon>
        <taxon>Pseudomonadaceae</taxon>
        <taxon>Halopseudomonas</taxon>
    </lineage>
</organism>
<comment type="subcellular location">
    <subcellularLocation>
        <location evidence="2">Membrane</location>
    </subcellularLocation>
</comment>
<evidence type="ECO:0000256" key="4">
    <source>
        <dbReference type="ARBA" id="ARBA00022553"/>
    </source>
</evidence>
<evidence type="ECO:0000256" key="8">
    <source>
        <dbReference type="ARBA" id="ARBA00022989"/>
    </source>
</evidence>
<dbReference type="AlphaFoldDB" id="A0A2P4ER09"/>
<dbReference type="Proteomes" id="UP000243451">
    <property type="component" value="Unassembled WGS sequence"/>
</dbReference>
<evidence type="ECO:0000256" key="6">
    <source>
        <dbReference type="ARBA" id="ARBA00022692"/>
    </source>
</evidence>
<feature type="domain" description="Histidine kinase" evidence="12">
    <location>
        <begin position="246"/>
        <end position="447"/>
    </location>
</feature>
<keyword evidence="10" id="KW-0175">Coiled coil</keyword>
<evidence type="ECO:0000256" key="2">
    <source>
        <dbReference type="ARBA" id="ARBA00004370"/>
    </source>
</evidence>
<feature type="domain" description="HAMP" evidence="13">
    <location>
        <begin position="187"/>
        <end position="238"/>
    </location>
</feature>
<dbReference type="InterPro" id="IPR036097">
    <property type="entry name" value="HisK_dim/P_sf"/>
</dbReference>